<feature type="region of interest" description="Disordered" evidence="1">
    <location>
        <begin position="371"/>
        <end position="406"/>
    </location>
</feature>
<organism evidence="2 3">
    <name type="scientific">Lithohypha guttulata</name>
    <dbReference type="NCBI Taxonomy" id="1690604"/>
    <lineage>
        <taxon>Eukaryota</taxon>
        <taxon>Fungi</taxon>
        <taxon>Dikarya</taxon>
        <taxon>Ascomycota</taxon>
        <taxon>Pezizomycotina</taxon>
        <taxon>Eurotiomycetes</taxon>
        <taxon>Chaetothyriomycetidae</taxon>
        <taxon>Chaetothyriales</taxon>
        <taxon>Trichomeriaceae</taxon>
        <taxon>Lithohypha</taxon>
    </lineage>
</organism>
<feature type="region of interest" description="Disordered" evidence="1">
    <location>
        <begin position="1"/>
        <end position="62"/>
    </location>
</feature>
<feature type="compositionally biased region" description="Low complexity" evidence="1">
    <location>
        <begin position="546"/>
        <end position="558"/>
    </location>
</feature>
<name>A0ABR0KPA1_9EURO</name>
<dbReference type="Proteomes" id="UP001345013">
    <property type="component" value="Unassembled WGS sequence"/>
</dbReference>
<feature type="compositionally biased region" description="Low complexity" evidence="1">
    <location>
        <begin position="239"/>
        <end position="251"/>
    </location>
</feature>
<evidence type="ECO:0000313" key="2">
    <source>
        <dbReference type="EMBL" id="KAK5102279.1"/>
    </source>
</evidence>
<dbReference type="EMBL" id="JAVRRG010000002">
    <property type="protein sequence ID" value="KAK5102279.1"/>
    <property type="molecule type" value="Genomic_DNA"/>
</dbReference>
<comment type="caution">
    <text evidence="2">The sequence shown here is derived from an EMBL/GenBank/DDBJ whole genome shotgun (WGS) entry which is preliminary data.</text>
</comment>
<accession>A0ABR0KPA1</accession>
<protein>
    <submittedName>
        <fullName evidence="2">Uncharacterized protein</fullName>
    </submittedName>
</protein>
<sequence length="593" mass="65763">MDSSFHGQTFDDFSRERHESMNAAQPVTTATALSESPPQTQRRENAATRKARTRLWPDHSDEPVHYPSLAQRKLDLQDAVTEISLGRDSGRNMMAIFDDIDSTPRTKFNIRCKKGRSKTHWTHYHGVEDVDIPVGTTLKNMCQFYPFHCWGDGLRIFMAESWTAEQMWKQLPRDARCDQARERPWNYLQQAMGREADIIYVEAGNSKRVPHKRKKDDTDNVAEGAVGDLGGNSARKVSRSPSSPQRSPDARSTGRSSHRTPPNKRATGIIPTTQPTLSPPNRPYPRQRTFNDPSYRGALAPSGTLVQPTQRSAGFDPMVVDPSILTPAEFPNVPQSQHQPAQHQHLFPYENSSTMQEIQYTQSLDNNAGRFAPQQHTARGPVRSTYPDLPTSQSQAWSEEDDGANLQGFFNGGQHIPNNPLRLTGGFDQPAFPSQPSAAGSMIGTFQQSNPIPTLPQASHGVNNSLYGNVHLDFGAGQNFMQGQAVENAFPQGPFWQNDHFPGDEPRTVPPAYISNRMQHRNSQYFFADEAPTTGDAEMIDNGALSSSLTSSNGAASLPASIGERRNNQVPMSPGDFQELEAVLNANTSWRAS</sequence>
<feature type="region of interest" description="Disordered" evidence="1">
    <location>
        <begin position="546"/>
        <end position="574"/>
    </location>
</feature>
<feature type="compositionally biased region" description="Polar residues" evidence="1">
    <location>
        <begin position="22"/>
        <end position="40"/>
    </location>
</feature>
<keyword evidence="3" id="KW-1185">Reference proteome</keyword>
<reference evidence="2 3" key="1">
    <citation type="submission" date="2023-08" db="EMBL/GenBank/DDBJ databases">
        <title>Black Yeasts Isolated from many extreme environments.</title>
        <authorList>
            <person name="Coleine C."/>
            <person name="Stajich J.E."/>
            <person name="Selbmann L."/>
        </authorList>
    </citation>
    <scope>NUCLEOTIDE SEQUENCE [LARGE SCALE GENOMIC DNA]</scope>
    <source>
        <strain evidence="2 3">CCFEE 5885</strain>
    </source>
</reference>
<evidence type="ECO:0000256" key="1">
    <source>
        <dbReference type="SAM" id="MobiDB-lite"/>
    </source>
</evidence>
<proteinExistence type="predicted"/>
<feature type="region of interest" description="Disordered" evidence="1">
    <location>
        <begin position="207"/>
        <end position="291"/>
    </location>
</feature>
<gene>
    <name evidence="2" type="ORF">LTR24_000189</name>
</gene>
<evidence type="ECO:0000313" key="3">
    <source>
        <dbReference type="Proteomes" id="UP001345013"/>
    </source>
</evidence>